<reference evidence="4 5" key="1">
    <citation type="submission" date="2018-04" db="EMBL/GenBank/DDBJ databases">
        <title>WGS assembly of Panicum hallii var. hallii HAL2.</title>
        <authorList>
            <person name="Lovell J."/>
            <person name="Jenkins J."/>
            <person name="Lowry D."/>
            <person name="Mamidi S."/>
            <person name="Sreedasyam A."/>
            <person name="Weng X."/>
            <person name="Barry K."/>
            <person name="Bonette J."/>
            <person name="Campitelli B."/>
            <person name="Daum C."/>
            <person name="Gordon S."/>
            <person name="Gould B."/>
            <person name="Lipzen A."/>
            <person name="MacQueen A."/>
            <person name="Palacio-Mejia J."/>
            <person name="Plott C."/>
            <person name="Shakirov E."/>
            <person name="Shu S."/>
            <person name="Yoshinaga Y."/>
            <person name="Zane M."/>
            <person name="Rokhsar D."/>
            <person name="Grimwood J."/>
            <person name="Schmutz J."/>
            <person name="Juenger T."/>
        </authorList>
    </citation>
    <scope>NUCLEOTIDE SEQUENCE [LARGE SCALE GENOMIC DNA]</scope>
    <source>
        <strain evidence="5">cv. HAL2</strain>
    </source>
</reference>
<dbReference type="FunFam" id="3.40.50.2000:FF:000108">
    <property type="entry name" value="UDP-glycosyltransferase 83A1"/>
    <property type="match status" value="1"/>
</dbReference>
<dbReference type="Gene3D" id="3.40.50.2000">
    <property type="entry name" value="Glycogen Phosphorylase B"/>
    <property type="match status" value="2"/>
</dbReference>
<dbReference type="OrthoDB" id="5835829at2759"/>
<dbReference type="InterPro" id="IPR002213">
    <property type="entry name" value="UDP_glucos_trans"/>
</dbReference>
<dbReference type="GO" id="GO:0080043">
    <property type="term" value="F:quercetin 3-O-glucosyltransferase activity"/>
    <property type="evidence" value="ECO:0007669"/>
    <property type="project" value="TreeGrafter"/>
</dbReference>
<dbReference type="GO" id="GO:0080044">
    <property type="term" value="F:quercetin 7-O-glucosyltransferase activity"/>
    <property type="evidence" value="ECO:0007669"/>
    <property type="project" value="TreeGrafter"/>
</dbReference>
<dbReference type="EMBL" id="CM009757">
    <property type="protein sequence ID" value="PUZ36955.1"/>
    <property type="molecule type" value="Genomic_DNA"/>
</dbReference>
<feature type="domain" description="Glycosyltransferase N-terminal" evidence="3">
    <location>
        <begin position="10"/>
        <end position="57"/>
    </location>
</feature>
<evidence type="ECO:0000259" key="3">
    <source>
        <dbReference type="Pfam" id="PF26168"/>
    </source>
</evidence>
<sequence>MAAAPRHPRVLMLPFRAQGHVMPLMELSHRLAEHGVEVYFVNTDFNHARIIRAMEGGGDQTGALLAGIHMVSFSDGMAPDADRSNIGKLSEGLPAAMLGRFNELIRSKEIRWMVVDVPMVWVLELAATAGVRVALFLPFSAAVFAMRTHAPKMVEDDIRDEDAICSVNINGHACPKMPAVDAHELPWSGVGKTPEVRRAIFQTVIKTGAALALADSIVCNTFQEIESEALALIPKTALAVGPLEAPKATPAVGYFWPDDPVCLAWLDVQAPGSVVYVAFASLVVFDATQLQELADGLALTGRPFLWVVRPNFAAGVGDGWLDEVRRRVGDGTGLVVGWAPQQRVLAHPSVACFVTHCGWNSIMEGARHSARFLCWPHFGDQFCNRSYVCDVWRTGVRLCTDERGVVTKEEVRFKLERLLGDEGIRARALSLKSAARASVAGGGSSHQNLLRFVNLLREQ</sequence>
<dbReference type="PANTHER" id="PTHR11926:SF1511">
    <property type="entry name" value="GLYCOSYLTRANSFERASE"/>
    <property type="match status" value="1"/>
</dbReference>
<proteinExistence type="inferred from homology"/>
<dbReference type="FunFam" id="3.40.50.2000:FF:000061">
    <property type="entry name" value="UDP-glycosyltransferase 83A1"/>
    <property type="match status" value="1"/>
</dbReference>
<evidence type="ECO:0000313" key="5">
    <source>
        <dbReference type="Proteomes" id="UP000244336"/>
    </source>
</evidence>
<keyword evidence="5" id="KW-1185">Reference proteome</keyword>
<dbReference type="InterPro" id="IPR058980">
    <property type="entry name" value="Glyco_transf_N"/>
</dbReference>
<dbReference type="Proteomes" id="UP000244336">
    <property type="component" value="Chromosome 9"/>
</dbReference>
<dbReference type="Gramene" id="PUZ36955">
    <property type="protein sequence ID" value="PUZ36955"/>
    <property type="gene ID" value="GQ55_9G079300"/>
</dbReference>
<keyword evidence="2" id="KW-0808">Transferase</keyword>
<evidence type="ECO:0000256" key="1">
    <source>
        <dbReference type="ARBA" id="ARBA00009995"/>
    </source>
</evidence>
<name>A0A2T7C0W2_9POAL</name>
<protein>
    <recommendedName>
        <fullName evidence="3">Glycosyltransferase N-terminal domain-containing protein</fullName>
    </recommendedName>
</protein>
<dbReference type="CDD" id="cd03784">
    <property type="entry name" value="GT1_Gtf-like"/>
    <property type="match status" value="1"/>
</dbReference>
<accession>A0A2T7C0W2</accession>
<evidence type="ECO:0000313" key="4">
    <source>
        <dbReference type="EMBL" id="PUZ36955.1"/>
    </source>
</evidence>
<dbReference type="Pfam" id="PF26168">
    <property type="entry name" value="Glyco_transf_N"/>
    <property type="match status" value="1"/>
</dbReference>
<dbReference type="Pfam" id="PF00201">
    <property type="entry name" value="UDPGT"/>
    <property type="match status" value="1"/>
</dbReference>
<comment type="similarity">
    <text evidence="1">Belongs to the UDP-glycosyltransferase family.</text>
</comment>
<dbReference type="AlphaFoldDB" id="A0A2T7C0W2"/>
<dbReference type="PANTHER" id="PTHR11926">
    <property type="entry name" value="GLUCOSYL/GLUCURONOSYL TRANSFERASES"/>
    <property type="match status" value="1"/>
</dbReference>
<evidence type="ECO:0000256" key="2">
    <source>
        <dbReference type="ARBA" id="ARBA00022679"/>
    </source>
</evidence>
<organism evidence="4 5">
    <name type="scientific">Panicum hallii var. hallii</name>
    <dbReference type="NCBI Taxonomy" id="1504633"/>
    <lineage>
        <taxon>Eukaryota</taxon>
        <taxon>Viridiplantae</taxon>
        <taxon>Streptophyta</taxon>
        <taxon>Embryophyta</taxon>
        <taxon>Tracheophyta</taxon>
        <taxon>Spermatophyta</taxon>
        <taxon>Magnoliopsida</taxon>
        <taxon>Liliopsida</taxon>
        <taxon>Poales</taxon>
        <taxon>Poaceae</taxon>
        <taxon>PACMAD clade</taxon>
        <taxon>Panicoideae</taxon>
        <taxon>Panicodae</taxon>
        <taxon>Paniceae</taxon>
        <taxon>Panicinae</taxon>
        <taxon>Panicum</taxon>
        <taxon>Panicum sect. Panicum</taxon>
    </lineage>
</organism>
<gene>
    <name evidence="4" type="ORF">GQ55_9G079300</name>
</gene>
<dbReference type="SUPFAM" id="SSF53756">
    <property type="entry name" value="UDP-Glycosyltransferase/glycogen phosphorylase"/>
    <property type="match status" value="1"/>
</dbReference>